<protein>
    <recommendedName>
        <fullName evidence="3">F-box domain-containing protein</fullName>
    </recommendedName>
</protein>
<evidence type="ECO:0000313" key="1">
    <source>
        <dbReference type="EMBL" id="WWD07374.1"/>
    </source>
</evidence>
<keyword evidence="2" id="KW-1185">Reference proteome</keyword>
<dbReference type="AlphaFoldDB" id="A0AAX4KN17"/>
<sequence>MPTIDSMPDDNQHLSPLALQRFPSTVLKMIIDYLSASDRPDLLQLMYCSKDTYRRFYPFIYEIFTLRQQHVHHILSSANRVEECLVEDDKTKSIDNQNPSSAIPSQIEMLGSTKHLILEDLDSALSIARFSCPTGNRPADLLPIDQAVSPFERVETLSFGFRVIQTLDMESSSLTAVELQDQLLAFTSFLRPRHICFDLLKGGNDDVDDVWAVSSFFNKLHEGAKDSWTIESTTMHGVDRRSSPAMLHWGKYTRIIFEDCPAGLRKKENSAELHHIEDCICLPNFYWTIATLCSACPPPDIAEILQLYHLELINLPCSSAAYFKLENIVKVLIGPGIDFYDESTIGHWNQALDWMKTNLTVTSKEDAEPCACCGKL</sequence>
<gene>
    <name evidence="1" type="ORF">V865_005472</name>
</gene>
<accession>A0AAX4KN17</accession>
<name>A0AAX4KN17_9TREE</name>
<reference evidence="1 2" key="1">
    <citation type="submission" date="2024-01" db="EMBL/GenBank/DDBJ databases">
        <title>Comparative genomics of Cryptococcus and Kwoniella reveals pathogenesis evolution and contrasting modes of karyotype evolution via chromosome fusion or intercentromeric recombination.</title>
        <authorList>
            <person name="Coelho M.A."/>
            <person name="David-Palma M."/>
            <person name="Shea T."/>
            <person name="Bowers K."/>
            <person name="McGinley-Smith S."/>
            <person name="Mohammad A.W."/>
            <person name="Gnirke A."/>
            <person name="Yurkov A.M."/>
            <person name="Nowrousian M."/>
            <person name="Sun S."/>
            <person name="Cuomo C.A."/>
            <person name="Heitman J."/>
        </authorList>
    </citation>
    <scope>NUCLEOTIDE SEQUENCE [LARGE SCALE GENOMIC DNA]</scope>
    <source>
        <strain evidence="1 2">PYCC6329</strain>
    </source>
</reference>
<dbReference type="GeneID" id="91104273"/>
<evidence type="ECO:0000313" key="2">
    <source>
        <dbReference type="Proteomes" id="UP001358614"/>
    </source>
</evidence>
<organism evidence="1 2">
    <name type="scientific">Kwoniella europaea PYCC6329</name>
    <dbReference type="NCBI Taxonomy" id="1423913"/>
    <lineage>
        <taxon>Eukaryota</taxon>
        <taxon>Fungi</taxon>
        <taxon>Dikarya</taxon>
        <taxon>Basidiomycota</taxon>
        <taxon>Agaricomycotina</taxon>
        <taxon>Tremellomycetes</taxon>
        <taxon>Tremellales</taxon>
        <taxon>Cryptococcaceae</taxon>
        <taxon>Kwoniella</taxon>
    </lineage>
</organism>
<dbReference type="Proteomes" id="UP001358614">
    <property type="component" value="Chromosome 1"/>
</dbReference>
<dbReference type="KEGG" id="ker:91104273"/>
<proteinExistence type="predicted"/>
<evidence type="ECO:0008006" key="3">
    <source>
        <dbReference type="Google" id="ProtNLM"/>
    </source>
</evidence>
<dbReference type="RefSeq" id="XP_066085341.1">
    <property type="nucleotide sequence ID" value="XM_066229244.1"/>
</dbReference>
<dbReference type="EMBL" id="CP144089">
    <property type="protein sequence ID" value="WWD07374.1"/>
    <property type="molecule type" value="Genomic_DNA"/>
</dbReference>